<feature type="chain" id="PRO_5046330287" evidence="1">
    <location>
        <begin position="21"/>
        <end position="250"/>
    </location>
</feature>
<dbReference type="InterPro" id="IPR036465">
    <property type="entry name" value="vWFA_dom_sf"/>
</dbReference>
<dbReference type="Pfam" id="PF06707">
    <property type="entry name" value="DUF1194"/>
    <property type="match status" value="1"/>
</dbReference>
<sequence>MRAVVLLLLLLATSRGPVLAADVDAAIVFAVDVSASIDRSTARLQREGHALALSEPRVIAAISTGLNGCIAIAYMEWSSPGDARSVLPWTVICNRADGLTAAEAIRRDGADGDGCAKGYCATSISSAIAAGSALLDAYKGHALAKVIDISASGTNNDGPPIAASRLDALRSGYIINAIAIPQVRGGVAYHLLGYFTDNVIGGSGSFALEPSTVDDYAVALRKKLQIEISKATGSASRYEIASGRRAIAGR</sequence>
<dbReference type="InterPro" id="IPR010607">
    <property type="entry name" value="DUF1194"/>
</dbReference>
<organism evidence="2 3">
    <name type="scientific">Sinorhizobium garamanticum</name>
    <dbReference type="NCBI Taxonomy" id="680247"/>
    <lineage>
        <taxon>Bacteria</taxon>
        <taxon>Pseudomonadati</taxon>
        <taxon>Pseudomonadota</taxon>
        <taxon>Alphaproteobacteria</taxon>
        <taxon>Hyphomicrobiales</taxon>
        <taxon>Rhizobiaceae</taxon>
        <taxon>Sinorhizobium/Ensifer group</taxon>
        <taxon>Sinorhizobium</taxon>
    </lineage>
</organism>
<feature type="signal peptide" evidence="1">
    <location>
        <begin position="1"/>
        <end position="20"/>
    </location>
</feature>
<dbReference type="RefSeq" id="WP_280658677.1">
    <property type="nucleotide sequence ID" value="NZ_CP120373.1"/>
</dbReference>
<reference evidence="2 3" key="1">
    <citation type="submission" date="2023-03" db="EMBL/GenBank/DDBJ databases">
        <authorList>
            <person name="Kaur S."/>
            <person name="Espinosa-Saiz D."/>
            <person name="Velazquez E."/>
            <person name="Menendez E."/>
            <person name="diCenzo G.C."/>
        </authorList>
    </citation>
    <scope>NUCLEOTIDE SEQUENCE [LARGE SCALE GENOMIC DNA]</scope>
    <source>
        <strain evidence="2 3">LMG 24692</strain>
    </source>
</reference>
<evidence type="ECO:0000313" key="3">
    <source>
        <dbReference type="Proteomes" id="UP001229355"/>
    </source>
</evidence>
<accession>A0ABY8D6V9</accession>
<dbReference type="Proteomes" id="UP001229355">
    <property type="component" value="Chromosome 1"/>
</dbReference>
<dbReference type="SUPFAM" id="SSF53300">
    <property type="entry name" value="vWA-like"/>
    <property type="match status" value="1"/>
</dbReference>
<name>A0ABY8D6V9_9HYPH</name>
<evidence type="ECO:0000256" key="1">
    <source>
        <dbReference type="SAM" id="SignalP"/>
    </source>
</evidence>
<keyword evidence="1" id="KW-0732">Signal</keyword>
<proteinExistence type="predicted"/>
<evidence type="ECO:0000313" key="2">
    <source>
        <dbReference type="EMBL" id="WEX86610.1"/>
    </source>
</evidence>
<dbReference type="EMBL" id="CP120373">
    <property type="protein sequence ID" value="WEX86610.1"/>
    <property type="molecule type" value="Genomic_DNA"/>
</dbReference>
<gene>
    <name evidence="2" type="ORF">PZN02_002911</name>
</gene>
<protein>
    <submittedName>
        <fullName evidence="2">DUF1194 domain-containing protein</fullName>
    </submittedName>
</protein>
<keyword evidence="3" id="KW-1185">Reference proteome</keyword>